<proteinExistence type="predicted"/>
<accession>A0A9D1IV04</accession>
<reference evidence="1" key="2">
    <citation type="journal article" date="2021" name="PeerJ">
        <title>Extensive microbial diversity within the chicken gut microbiome revealed by metagenomics and culture.</title>
        <authorList>
            <person name="Gilroy R."/>
            <person name="Ravi A."/>
            <person name="Getino M."/>
            <person name="Pursley I."/>
            <person name="Horton D.L."/>
            <person name="Alikhan N.F."/>
            <person name="Baker D."/>
            <person name="Gharbi K."/>
            <person name="Hall N."/>
            <person name="Watson M."/>
            <person name="Adriaenssens E.M."/>
            <person name="Foster-Nyarko E."/>
            <person name="Jarju S."/>
            <person name="Secka A."/>
            <person name="Antonio M."/>
            <person name="Oren A."/>
            <person name="Chaudhuri R.R."/>
            <person name="La Ragione R."/>
            <person name="Hildebrand F."/>
            <person name="Pallen M.J."/>
        </authorList>
    </citation>
    <scope>NUCLEOTIDE SEQUENCE</scope>
    <source>
        <strain evidence="1">CHK191-8634</strain>
    </source>
</reference>
<dbReference type="SUPFAM" id="SSF160719">
    <property type="entry name" value="gpW/gp25-like"/>
    <property type="match status" value="1"/>
</dbReference>
<dbReference type="AlphaFoldDB" id="A0A9D1IV04"/>
<comment type="caution">
    <text evidence="1">The sequence shown here is derived from an EMBL/GenBank/DDBJ whole genome shotgun (WGS) entry which is preliminary data.</text>
</comment>
<dbReference type="EMBL" id="DVMR01000050">
    <property type="protein sequence ID" value="HIU43862.1"/>
    <property type="molecule type" value="Genomic_DNA"/>
</dbReference>
<organism evidence="1 2">
    <name type="scientific">Candidatus Ventrousia excrementavium</name>
    <dbReference type="NCBI Taxonomy" id="2840961"/>
    <lineage>
        <taxon>Bacteria</taxon>
        <taxon>Bacillati</taxon>
        <taxon>Bacillota</taxon>
        <taxon>Clostridia</taxon>
        <taxon>Eubacteriales</taxon>
        <taxon>Clostridiaceae</taxon>
        <taxon>Clostridiaceae incertae sedis</taxon>
        <taxon>Candidatus Ventrousia</taxon>
    </lineage>
</organism>
<dbReference type="Gene3D" id="3.10.450.40">
    <property type="match status" value="1"/>
</dbReference>
<reference evidence="1" key="1">
    <citation type="submission" date="2020-10" db="EMBL/GenBank/DDBJ databases">
        <authorList>
            <person name="Gilroy R."/>
        </authorList>
    </citation>
    <scope>NUCLEOTIDE SEQUENCE</scope>
    <source>
        <strain evidence="1">CHK191-8634</strain>
    </source>
</reference>
<name>A0A9D1IV04_9CLOT</name>
<evidence type="ECO:0000313" key="1">
    <source>
        <dbReference type="EMBL" id="HIU43862.1"/>
    </source>
</evidence>
<dbReference type="Proteomes" id="UP000824073">
    <property type="component" value="Unassembled WGS sequence"/>
</dbReference>
<evidence type="ECO:0000313" key="2">
    <source>
        <dbReference type="Proteomes" id="UP000824073"/>
    </source>
</evidence>
<sequence>MPTLPQSAVNLSGGVRVQAQPSLTWRINKDTQRIEGTCDGYDAVRQAVEIILNIERFRWQIYRPYTGVELQHLIGRDPGYAAAELQRRVREALMMDDRVRGVSDYRYSFAENTLTASLTVNTVYGDVETKVEVNLT</sequence>
<gene>
    <name evidence="1" type="ORF">IAB67_06160</name>
</gene>
<dbReference type="InterPro" id="IPR020288">
    <property type="entry name" value="Sheath_initiator"/>
</dbReference>
<dbReference type="Pfam" id="PF10934">
    <property type="entry name" value="Sheath_initiator"/>
    <property type="match status" value="1"/>
</dbReference>
<protein>
    <submittedName>
        <fullName evidence="1">DUF2634 domain-containing protein</fullName>
    </submittedName>
</protein>